<dbReference type="RefSeq" id="WP_289961298.1">
    <property type="nucleotide sequence ID" value="NZ_JAUEOZ010000001.1"/>
</dbReference>
<dbReference type="EMBL" id="JAUEOZ010000001">
    <property type="protein sequence ID" value="MDN2481170.1"/>
    <property type="molecule type" value="Genomic_DNA"/>
</dbReference>
<reference evidence="1" key="1">
    <citation type="submission" date="2024-05" db="EMBL/GenBank/DDBJ databases">
        <title>Genome Sequences of Four Agar- Degrading Marine Bacteria.</title>
        <authorList>
            <person name="Phillips E.K."/>
            <person name="Shaffer J.C."/>
            <person name="Henson M.W."/>
            <person name="Temperton B."/>
            <person name="Thrash C.J."/>
            <person name="Martin M.O."/>
        </authorList>
    </citation>
    <scope>NUCLEOTIDE SEQUENCE</scope>
    <source>
        <strain evidence="1">EKP203</strain>
    </source>
</reference>
<protein>
    <submittedName>
        <fullName evidence="1">Uncharacterized protein</fullName>
    </submittedName>
</protein>
<evidence type="ECO:0000313" key="2">
    <source>
        <dbReference type="Proteomes" id="UP001169719"/>
    </source>
</evidence>
<organism evidence="1 2">
    <name type="scientific">Vibrio agarivorans</name>
    <dbReference type="NCBI Taxonomy" id="153622"/>
    <lineage>
        <taxon>Bacteria</taxon>
        <taxon>Pseudomonadati</taxon>
        <taxon>Pseudomonadota</taxon>
        <taxon>Gammaproteobacteria</taxon>
        <taxon>Vibrionales</taxon>
        <taxon>Vibrionaceae</taxon>
        <taxon>Vibrio</taxon>
    </lineage>
</organism>
<accession>A0ABT7XZH1</accession>
<name>A0ABT7XZH1_9VIBR</name>
<gene>
    <name evidence="1" type="ORF">QWJ08_07155</name>
</gene>
<keyword evidence="2" id="KW-1185">Reference proteome</keyword>
<evidence type="ECO:0000313" key="1">
    <source>
        <dbReference type="EMBL" id="MDN2481170.1"/>
    </source>
</evidence>
<proteinExistence type="predicted"/>
<dbReference type="Proteomes" id="UP001169719">
    <property type="component" value="Unassembled WGS sequence"/>
</dbReference>
<comment type="caution">
    <text evidence="1">The sequence shown here is derived from an EMBL/GenBank/DDBJ whole genome shotgun (WGS) entry which is preliminary data.</text>
</comment>
<sequence>MTSTKATPAELELASKLFEDFISNMPELSLNTLHKGAPSGININDNEEVVAYLTYAFSQYLESIESVQQEEEIHDPNHTPHTKLLLTLDESGYPVSAISNGSSELEILIWDSDYDGIVDHVLPMPNGNCGVLTNLFASTNPDEIEWASAIFDLNLNNYRFEDTTISLLSEDEIKIEQKGTQPITEIIHCPAENAINMLHALKQEFKYLHGYY</sequence>